<feature type="chain" id="PRO_5012808118" description="Lipoprotein" evidence="2">
    <location>
        <begin position="20"/>
        <end position="191"/>
    </location>
</feature>
<accession>A0A259TYX5</accession>
<evidence type="ECO:0000313" key="3">
    <source>
        <dbReference type="EMBL" id="OZC02973.1"/>
    </source>
</evidence>
<dbReference type="PROSITE" id="PS51257">
    <property type="entry name" value="PROKAR_LIPOPROTEIN"/>
    <property type="match status" value="1"/>
</dbReference>
<comment type="caution">
    <text evidence="3">The sequence shown here is derived from an EMBL/GenBank/DDBJ whole genome shotgun (WGS) entry which is preliminary data.</text>
</comment>
<evidence type="ECO:0008006" key="5">
    <source>
        <dbReference type="Google" id="ProtNLM"/>
    </source>
</evidence>
<keyword evidence="4" id="KW-1185">Reference proteome</keyword>
<keyword evidence="2" id="KW-0732">Signal</keyword>
<feature type="region of interest" description="Disordered" evidence="1">
    <location>
        <begin position="21"/>
        <end position="57"/>
    </location>
</feature>
<dbReference type="InParanoid" id="A0A259TYX5"/>
<organism evidence="3 4">
    <name type="scientific">Rubricoccus marinus</name>
    <dbReference type="NCBI Taxonomy" id="716817"/>
    <lineage>
        <taxon>Bacteria</taxon>
        <taxon>Pseudomonadati</taxon>
        <taxon>Rhodothermota</taxon>
        <taxon>Rhodothermia</taxon>
        <taxon>Rhodothermales</taxon>
        <taxon>Rubricoccaceae</taxon>
        <taxon>Rubricoccus</taxon>
    </lineage>
</organism>
<name>A0A259TYX5_9BACT</name>
<dbReference type="AlphaFoldDB" id="A0A259TYX5"/>
<feature type="signal peptide" evidence="2">
    <location>
        <begin position="1"/>
        <end position="19"/>
    </location>
</feature>
<dbReference type="Proteomes" id="UP000216446">
    <property type="component" value="Unassembled WGS sequence"/>
</dbReference>
<reference evidence="3 4" key="1">
    <citation type="submission" date="2016-11" db="EMBL/GenBank/DDBJ databases">
        <title>Study of marine rhodopsin-containing bacteria.</title>
        <authorList>
            <person name="Yoshizawa S."/>
            <person name="Kumagai Y."/>
            <person name="Kogure K."/>
        </authorList>
    </citation>
    <scope>NUCLEOTIDE SEQUENCE [LARGE SCALE GENOMIC DNA]</scope>
    <source>
        <strain evidence="3 4">SG-29</strain>
    </source>
</reference>
<dbReference type="EMBL" id="MQWB01000001">
    <property type="protein sequence ID" value="OZC02973.1"/>
    <property type="molecule type" value="Genomic_DNA"/>
</dbReference>
<dbReference type="RefSeq" id="WP_094547780.1">
    <property type="nucleotide sequence ID" value="NZ_MQWB01000001.1"/>
</dbReference>
<gene>
    <name evidence="3" type="ORF">BSZ36_08310</name>
</gene>
<sequence length="191" mass="20040">MRYLLPFALLLLAACGSDPAPEAPATGDVEVTSNETATGAVPPRIGDIAGPEAAPTREAGPNEVVFVEVGQVGVVTVESAEGAYDVNLDRMDVREGIDAGAASPEAIDAWLARFAPLEGAGTYRDMTPADVQANYTAVITFVFVDDSGRTLFLQERPDGVAVVSQPDGPVWRLAPEAYADLVPLASRLRTN</sequence>
<evidence type="ECO:0000256" key="1">
    <source>
        <dbReference type="SAM" id="MobiDB-lite"/>
    </source>
</evidence>
<evidence type="ECO:0000313" key="4">
    <source>
        <dbReference type="Proteomes" id="UP000216446"/>
    </source>
</evidence>
<proteinExistence type="predicted"/>
<protein>
    <recommendedName>
        <fullName evidence="5">Lipoprotein</fullName>
    </recommendedName>
</protein>
<evidence type="ECO:0000256" key="2">
    <source>
        <dbReference type="SAM" id="SignalP"/>
    </source>
</evidence>